<sequence>MQQFPKQKWLLVLVFVLLITNIITLSIYWLKEKPPHKPEGVNREKRMGQFMVTELKLSPEQETVYWKMRDTLVNEQRLVMDSVRIVKKQFYDLLKQPNTYSDPLLKAKSAAVAVQLNKLDLLTFRHFEKLKAICTPEQLQQYDRVVEEIVNRMSSWRRTEKGDSTKPKEQRR</sequence>
<evidence type="ECO:0008006" key="4">
    <source>
        <dbReference type="Google" id="ProtNLM"/>
    </source>
</evidence>
<organism evidence="2 3">
    <name type="scientific">Candidatus Pseudobacter hemicellulosilyticus</name>
    <dbReference type="NCBI Taxonomy" id="3121375"/>
    <lineage>
        <taxon>Bacteria</taxon>
        <taxon>Pseudomonadati</taxon>
        <taxon>Bacteroidota</taxon>
        <taxon>Chitinophagia</taxon>
        <taxon>Chitinophagales</taxon>
        <taxon>Chitinophagaceae</taxon>
        <taxon>Pseudobacter</taxon>
    </lineage>
</organism>
<dbReference type="Gene3D" id="1.20.120.1490">
    <property type="match status" value="1"/>
</dbReference>
<reference evidence="2" key="1">
    <citation type="submission" date="2023-03" db="EMBL/GenBank/DDBJ databases">
        <title>Andean soil-derived lignocellulolytic bacterial consortium as a source of novel taxa and putative plastic-active enzymes.</title>
        <authorList>
            <person name="Diaz-Garcia L."/>
            <person name="Chuvochina M."/>
            <person name="Feuerriegel G."/>
            <person name="Bunk B."/>
            <person name="Sproer C."/>
            <person name="Streit W.R."/>
            <person name="Rodriguez L.M."/>
            <person name="Overmann J."/>
            <person name="Jimenez D.J."/>
        </authorList>
    </citation>
    <scope>NUCLEOTIDE SEQUENCE</scope>
    <source>
        <strain evidence="2">MAG 7</strain>
    </source>
</reference>
<dbReference type="Proteomes" id="UP001220610">
    <property type="component" value="Chromosome"/>
</dbReference>
<name>A0AAJ5WU31_9BACT</name>
<proteinExistence type="predicted"/>
<keyword evidence="1" id="KW-0472">Membrane</keyword>
<dbReference type="AlphaFoldDB" id="A0AAJ5WU31"/>
<protein>
    <recommendedName>
        <fullName evidence="4">Periplasmic heavy metal sensor</fullName>
    </recommendedName>
</protein>
<dbReference type="EMBL" id="CP119311">
    <property type="protein sequence ID" value="WEK35687.1"/>
    <property type="molecule type" value="Genomic_DNA"/>
</dbReference>
<accession>A0AAJ5WU31</accession>
<feature type="transmembrane region" description="Helical" evidence="1">
    <location>
        <begin position="9"/>
        <end position="30"/>
    </location>
</feature>
<evidence type="ECO:0000256" key="1">
    <source>
        <dbReference type="SAM" id="Phobius"/>
    </source>
</evidence>
<keyword evidence="1" id="KW-1133">Transmembrane helix</keyword>
<gene>
    <name evidence="2" type="ORF">P0Y53_24640</name>
</gene>
<keyword evidence="1" id="KW-0812">Transmembrane</keyword>
<evidence type="ECO:0000313" key="2">
    <source>
        <dbReference type="EMBL" id="WEK35687.1"/>
    </source>
</evidence>
<evidence type="ECO:0000313" key="3">
    <source>
        <dbReference type="Proteomes" id="UP001220610"/>
    </source>
</evidence>